<reference evidence="2" key="2">
    <citation type="submission" date="2020-05" db="UniProtKB">
        <authorList>
            <consortium name="EnsemblMetazoa"/>
        </authorList>
    </citation>
    <scope>IDENTIFICATION</scope>
    <source>
        <strain evidence="2">Indian</strain>
    </source>
</reference>
<dbReference type="VEuPathDB" id="VectorBase:ASTEI20_037575"/>
<feature type="compositionally biased region" description="Polar residues" evidence="1">
    <location>
        <begin position="368"/>
        <end position="384"/>
    </location>
</feature>
<dbReference type="AlphaFoldDB" id="A0A182YG20"/>
<keyword evidence="3" id="KW-1185">Reference proteome</keyword>
<reference evidence="3" key="1">
    <citation type="journal article" date="2014" name="Genome Biol.">
        <title>Genome analysis of a major urban malaria vector mosquito, Anopheles stephensi.</title>
        <authorList>
            <person name="Jiang X."/>
            <person name="Peery A."/>
            <person name="Hall A.B."/>
            <person name="Sharma A."/>
            <person name="Chen X.G."/>
            <person name="Waterhouse R.M."/>
            <person name="Komissarov A."/>
            <person name="Riehle M.M."/>
            <person name="Shouche Y."/>
            <person name="Sharakhova M.V."/>
            <person name="Lawson D."/>
            <person name="Pakpour N."/>
            <person name="Arensburger P."/>
            <person name="Davidson V.L."/>
            <person name="Eiglmeier K."/>
            <person name="Emrich S."/>
            <person name="George P."/>
            <person name="Kennedy R.C."/>
            <person name="Mane S.P."/>
            <person name="Maslen G."/>
            <person name="Oringanje C."/>
            <person name="Qi Y."/>
            <person name="Settlage R."/>
            <person name="Tojo M."/>
            <person name="Tubio J.M."/>
            <person name="Unger M.F."/>
            <person name="Wang B."/>
            <person name="Vernick K.D."/>
            <person name="Ribeiro J.M."/>
            <person name="James A.A."/>
            <person name="Michel K."/>
            <person name="Riehle M.A."/>
            <person name="Luckhart S."/>
            <person name="Sharakhov I.V."/>
            <person name="Tu Z."/>
        </authorList>
    </citation>
    <scope>NUCLEOTIDE SEQUENCE [LARGE SCALE GENOMIC DNA]</scope>
    <source>
        <strain evidence="3">Indian</strain>
    </source>
</reference>
<dbReference type="VEuPathDB" id="VectorBase:ASTE001363"/>
<organism evidence="2 3">
    <name type="scientific">Anopheles stephensi</name>
    <name type="common">Indo-Pakistan malaria mosquito</name>
    <dbReference type="NCBI Taxonomy" id="30069"/>
    <lineage>
        <taxon>Eukaryota</taxon>
        <taxon>Metazoa</taxon>
        <taxon>Ecdysozoa</taxon>
        <taxon>Arthropoda</taxon>
        <taxon>Hexapoda</taxon>
        <taxon>Insecta</taxon>
        <taxon>Pterygota</taxon>
        <taxon>Neoptera</taxon>
        <taxon>Endopterygota</taxon>
        <taxon>Diptera</taxon>
        <taxon>Nematocera</taxon>
        <taxon>Culicoidea</taxon>
        <taxon>Culicidae</taxon>
        <taxon>Anophelinae</taxon>
        <taxon>Anopheles</taxon>
    </lineage>
</organism>
<feature type="region of interest" description="Disordered" evidence="1">
    <location>
        <begin position="338"/>
        <end position="395"/>
    </location>
</feature>
<dbReference type="OMA" id="CVSYMDI"/>
<sequence length="395" mass="44260">MHTVSKTTVPTHDFRDIGPDSLHFVRCCLCQCYTPFIFYVVSKKALDIVAKILPPQHNFFCVNCLPKPLSTGNDADELYLPGSLFNNHEFLSMFRGYEYDNPYDHEFATKNRIIITELSKIYSNFKSIARKPLPKAVKLMKLYQLFPSVHQIRSRKYGSMAEMYTELRRKYKAISVAYNTSTSRPFYDDFDILVERTPLHSQTARDRSRGSLAQQSNIFPTDTYLMRSQGSDQASMAGESDVDDVNTVQFSSQSLTDEPEHQLQLPESQQSAALSILSSQDVQQNPSLGSVNISSQDVEIDPILPLSESIRSISPNISIASSVSSVQPVTRIRPLQGISDSQEAGPSGLQQQQKNARASPQAKRRRLSSTPVNPSPEEAQSSRSSRVRLPRMPGG</sequence>
<dbReference type="Proteomes" id="UP000076408">
    <property type="component" value="Unassembled WGS sequence"/>
</dbReference>
<name>A0A182YG20_ANOST</name>
<proteinExistence type="predicted"/>
<evidence type="ECO:0000256" key="1">
    <source>
        <dbReference type="SAM" id="MobiDB-lite"/>
    </source>
</evidence>
<accession>A0A182YG20</accession>
<dbReference type="EnsemblMetazoa" id="ASTEI07406-RA">
    <property type="protein sequence ID" value="ASTEI07406-PA"/>
    <property type="gene ID" value="ASTEI07406"/>
</dbReference>
<evidence type="ECO:0000313" key="2">
    <source>
        <dbReference type="EnsemblMetazoa" id="ASTEI07406-PA"/>
    </source>
</evidence>
<protein>
    <submittedName>
        <fullName evidence="2">Uncharacterized protein</fullName>
    </submittedName>
</protein>
<dbReference type="VEuPathDB" id="VectorBase:ASTEI07406"/>
<feature type="compositionally biased region" description="Polar residues" evidence="1">
    <location>
        <begin position="338"/>
        <end position="358"/>
    </location>
</feature>
<evidence type="ECO:0000313" key="3">
    <source>
        <dbReference type="Proteomes" id="UP000076408"/>
    </source>
</evidence>